<dbReference type="InterPro" id="IPR007487">
    <property type="entry name" value="ABC_transpt-TYRBP-like"/>
</dbReference>
<dbReference type="InterPro" id="IPR028082">
    <property type="entry name" value="Peripla_BP_I"/>
</dbReference>
<dbReference type="STRING" id="1817813.A2008_09245"/>
<reference evidence="1 2" key="1">
    <citation type="journal article" date="2016" name="Nat. Commun.">
        <title>Thousands of microbial genomes shed light on interconnected biogeochemical processes in an aquifer system.</title>
        <authorList>
            <person name="Anantharaman K."/>
            <person name="Brown C.T."/>
            <person name="Hug L.A."/>
            <person name="Sharon I."/>
            <person name="Castelle C.J."/>
            <person name="Probst A.J."/>
            <person name="Thomas B.C."/>
            <person name="Singh A."/>
            <person name="Wilkins M.J."/>
            <person name="Karaoz U."/>
            <person name="Brodie E.L."/>
            <person name="Williams K.H."/>
            <person name="Hubbard S.S."/>
            <person name="Banfield J.F."/>
        </authorList>
    </citation>
    <scope>NUCLEOTIDE SEQUENCE [LARGE SCALE GENOMIC DNA]</scope>
</reference>
<accession>A0A1F7WQI4</accession>
<sequence>MNHSNFISSLISSMKKLLPGFLLIAAASAALLLAGAERRAAGARTLRLALFQFSSRPTLDDAAAAFIKKMAEKGYTDGVNISIKRYNAETDNATGAAIANEIINSGFDAVVTLSTPSLQIMANANKNRKILHIFGVVTDPAGAGVGIGAADPLDHPGHLVGIGTFQPVEKAIELIKQMNPGLKKLGAPWALSEKCAETCVAKARKKCAELGIELIEAPVENTSSVLEASRALNLKGVEAMWVGGDNIVESAIESVVKAGRESGIPVFTNNPDHAAKGAFVSIGANYYMVGEKIGALTAEILSGRPAKSVPIEDIVPEDLVINLKDNKNIGPQWIITPEISKRASNIIK</sequence>
<comment type="caution">
    <text evidence="1">The sequence shown here is derived from an EMBL/GenBank/DDBJ whole genome shotgun (WGS) entry which is preliminary data.</text>
</comment>
<dbReference type="AlphaFoldDB" id="A0A1F7WQI4"/>
<evidence type="ECO:0000313" key="2">
    <source>
        <dbReference type="Proteomes" id="UP000178735"/>
    </source>
</evidence>
<dbReference type="Proteomes" id="UP000178735">
    <property type="component" value="Unassembled WGS sequence"/>
</dbReference>
<dbReference type="EMBL" id="MGFH01000128">
    <property type="protein sequence ID" value="OGM05083.1"/>
    <property type="molecule type" value="Genomic_DNA"/>
</dbReference>
<evidence type="ECO:0008006" key="3">
    <source>
        <dbReference type="Google" id="ProtNLM"/>
    </source>
</evidence>
<dbReference type="SUPFAM" id="SSF53822">
    <property type="entry name" value="Periplasmic binding protein-like I"/>
    <property type="match status" value="1"/>
</dbReference>
<gene>
    <name evidence="1" type="ORF">A2008_09245</name>
</gene>
<dbReference type="PANTHER" id="PTHR35271">
    <property type="entry name" value="ABC TRANSPORTER, SUBSTRATE-BINDING LIPOPROTEIN-RELATED"/>
    <property type="match status" value="1"/>
</dbReference>
<proteinExistence type="predicted"/>
<evidence type="ECO:0000313" key="1">
    <source>
        <dbReference type="EMBL" id="OGM05083.1"/>
    </source>
</evidence>
<name>A0A1F7WQI4_9BACT</name>
<dbReference type="PANTHER" id="PTHR35271:SF1">
    <property type="entry name" value="ABC TRANSPORTER, SUBSTRATE-BINDING LIPOPROTEIN"/>
    <property type="match status" value="1"/>
</dbReference>
<dbReference type="Pfam" id="PF04392">
    <property type="entry name" value="ABC_sub_bind"/>
    <property type="match status" value="1"/>
</dbReference>
<organism evidence="1 2">
    <name type="scientific">Candidatus Wallbacteria bacterium GWC2_49_35</name>
    <dbReference type="NCBI Taxonomy" id="1817813"/>
    <lineage>
        <taxon>Bacteria</taxon>
        <taxon>Candidatus Walliibacteriota</taxon>
    </lineage>
</organism>
<dbReference type="CDD" id="cd06325">
    <property type="entry name" value="PBP1_ABC_unchar_transporter"/>
    <property type="match status" value="1"/>
</dbReference>
<dbReference type="Gene3D" id="3.40.50.2300">
    <property type="match status" value="2"/>
</dbReference>
<protein>
    <recommendedName>
        <fullName evidence="3">ABC transporter substrate-binding protein</fullName>
    </recommendedName>
</protein>